<name>K1SM25_9ZZZZ</name>
<proteinExistence type="predicted"/>
<evidence type="ECO:0000313" key="1">
    <source>
        <dbReference type="EMBL" id="EKC61707.1"/>
    </source>
</evidence>
<accession>K1SM25</accession>
<protein>
    <submittedName>
        <fullName evidence="1">Uncharacterized protein</fullName>
    </submittedName>
</protein>
<gene>
    <name evidence="1" type="ORF">OBE_08342</name>
</gene>
<sequence>MRQRNPGKQTYRLGKEALFGALDGGRGRFIMVGNLISKCSVLANICATDGVLVSQVNAIDKQGRVAWASKWSIDELRDMERFMGYRSFQKE</sequence>
<comment type="caution">
    <text evidence="1">The sequence shown here is derived from an EMBL/GenBank/DDBJ whole genome shotgun (WGS) entry which is preliminary data.</text>
</comment>
<dbReference type="EMBL" id="AJWZ01005756">
    <property type="protein sequence ID" value="EKC61707.1"/>
    <property type="molecule type" value="Genomic_DNA"/>
</dbReference>
<dbReference type="AlphaFoldDB" id="K1SM25"/>
<organism evidence="1">
    <name type="scientific">human gut metagenome</name>
    <dbReference type="NCBI Taxonomy" id="408170"/>
    <lineage>
        <taxon>unclassified sequences</taxon>
        <taxon>metagenomes</taxon>
        <taxon>organismal metagenomes</taxon>
    </lineage>
</organism>
<reference evidence="1" key="1">
    <citation type="journal article" date="2013" name="Environ. Microbiol.">
        <title>Microbiota from the distal guts of lean and obese adolescents exhibit partial functional redundancy besides clear differences in community structure.</title>
        <authorList>
            <person name="Ferrer M."/>
            <person name="Ruiz A."/>
            <person name="Lanza F."/>
            <person name="Haange S.B."/>
            <person name="Oberbach A."/>
            <person name="Till H."/>
            <person name="Bargiela R."/>
            <person name="Campoy C."/>
            <person name="Segura M.T."/>
            <person name="Richter M."/>
            <person name="von Bergen M."/>
            <person name="Seifert J."/>
            <person name="Suarez A."/>
        </authorList>
    </citation>
    <scope>NUCLEOTIDE SEQUENCE</scope>
</reference>